<sequence length="114" mass="12499">MSSSFKCSTVHFMISGRGTTATPLLTEKAKLIYQIDAWLAGKAQNSSVAIIFFVTVEASRIIRAESQWLVRLIYNDCGIAGASVRVFSESGPAAQQTKRWRLAGISQPATFRND</sequence>
<gene>
    <name evidence="1" type="ORF">AGR7C_pAt0203</name>
</gene>
<evidence type="ECO:0000313" key="1">
    <source>
        <dbReference type="EMBL" id="CUX62302.1"/>
    </source>
</evidence>
<accession>A0A1S7S3Y0</accession>
<protein>
    <submittedName>
        <fullName evidence="1">Uncharacterized protein</fullName>
    </submittedName>
</protein>
<dbReference type="Proteomes" id="UP000191987">
    <property type="component" value="Unassembled WGS sequence"/>
</dbReference>
<proteinExistence type="predicted"/>
<reference evidence="1 2" key="1">
    <citation type="submission" date="2016-01" db="EMBL/GenBank/DDBJ databases">
        <authorList>
            <person name="Oliw E.H."/>
        </authorList>
    </citation>
    <scope>NUCLEOTIDE SEQUENCE [LARGE SCALE GENOMIC DNA]</scope>
    <source>
        <strain evidence="1 2">Zutra 3-1</strain>
    </source>
</reference>
<evidence type="ECO:0000313" key="2">
    <source>
        <dbReference type="Proteomes" id="UP000191987"/>
    </source>
</evidence>
<name>A0A1S7S3Y0_9HYPH</name>
<dbReference type="EMBL" id="FBWG01000049">
    <property type="protein sequence ID" value="CUX62302.1"/>
    <property type="molecule type" value="Genomic_DNA"/>
</dbReference>
<dbReference type="AlphaFoldDB" id="A0A1S7S3Y0"/>
<organism evidence="1 2">
    <name type="scientific">Agrobacterium deltaense Zutra 3/1</name>
    <dbReference type="NCBI Taxonomy" id="1183427"/>
    <lineage>
        <taxon>Bacteria</taxon>
        <taxon>Pseudomonadati</taxon>
        <taxon>Pseudomonadota</taxon>
        <taxon>Alphaproteobacteria</taxon>
        <taxon>Hyphomicrobiales</taxon>
        <taxon>Rhizobiaceae</taxon>
        <taxon>Rhizobium/Agrobacterium group</taxon>
        <taxon>Agrobacterium</taxon>
    </lineage>
</organism>